<sequence length="140" mass="15538">MKDHVKKFHASPVDQPSWADKRGAPIDDDARDNHEATESPTQTQSDPLIHTISPGDYVDIATAEAQQDASSAPPQPTYVPHQDISMGEYTLPFDYITNWDVPGTNVNFFQDEYVAAGLDLLYPGDNLEDSVVDNIEFWTG</sequence>
<proteinExistence type="predicted"/>
<evidence type="ECO:0000256" key="1">
    <source>
        <dbReference type="SAM" id="MobiDB-lite"/>
    </source>
</evidence>
<gene>
    <name evidence="2" type="ORF">PVAG01_06454</name>
</gene>
<comment type="caution">
    <text evidence="2">The sequence shown here is derived from an EMBL/GenBank/DDBJ whole genome shotgun (WGS) entry which is preliminary data.</text>
</comment>
<organism evidence="2 3">
    <name type="scientific">Phlyctema vagabunda</name>
    <dbReference type="NCBI Taxonomy" id="108571"/>
    <lineage>
        <taxon>Eukaryota</taxon>
        <taxon>Fungi</taxon>
        <taxon>Dikarya</taxon>
        <taxon>Ascomycota</taxon>
        <taxon>Pezizomycotina</taxon>
        <taxon>Leotiomycetes</taxon>
        <taxon>Helotiales</taxon>
        <taxon>Dermateaceae</taxon>
        <taxon>Phlyctema</taxon>
    </lineage>
</organism>
<reference evidence="2 3" key="1">
    <citation type="submission" date="2024-06" db="EMBL/GenBank/DDBJ databases">
        <title>Complete genome of Phlyctema vagabunda strain 19-DSS-EL-015.</title>
        <authorList>
            <person name="Fiorenzani C."/>
        </authorList>
    </citation>
    <scope>NUCLEOTIDE SEQUENCE [LARGE SCALE GENOMIC DNA]</scope>
    <source>
        <strain evidence="2 3">19-DSS-EL-015</strain>
    </source>
</reference>
<evidence type="ECO:0000313" key="2">
    <source>
        <dbReference type="EMBL" id="KAL3422298.1"/>
    </source>
</evidence>
<dbReference type="EMBL" id="JBFCZG010000005">
    <property type="protein sequence ID" value="KAL3422298.1"/>
    <property type="molecule type" value="Genomic_DNA"/>
</dbReference>
<name>A0ABR4PG50_9HELO</name>
<accession>A0ABR4PG50</accession>
<evidence type="ECO:0000313" key="3">
    <source>
        <dbReference type="Proteomes" id="UP001629113"/>
    </source>
</evidence>
<protein>
    <submittedName>
        <fullName evidence="2">Uncharacterized protein</fullName>
    </submittedName>
</protein>
<keyword evidence="3" id="KW-1185">Reference proteome</keyword>
<dbReference type="Proteomes" id="UP001629113">
    <property type="component" value="Unassembled WGS sequence"/>
</dbReference>
<feature type="region of interest" description="Disordered" evidence="1">
    <location>
        <begin position="1"/>
        <end position="53"/>
    </location>
</feature>